<accession>A0A437K8J3</accession>
<dbReference type="Pfam" id="PF12728">
    <property type="entry name" value="HTH_17"/>
    <property type="match status" value="1"/>
</dbReference>
<organism evidence="2 3">
    <name type="scientific">Niallia taxi</name>
    <dbReference type="NCBI Taxonomy" id="2499688"/>
    <lineage>
        <taxon>Bacteria</taxon>
        <taxon>Bacillati</taxon>
        <taxon>Bacillota</taxon>
        <taxon>Bacilli</taxon>
        <taxon>Bacillales</taxon>
        <taxon>Bacillaceae</taxon>
        <taxon>Niallia</taxon>
    </lineage>
</organism>
<dbReference type="EMBL" id="RZTZ01000007">
    <property type="protein sequence ID" value="RVT60307.1"/>
    <property type="molecule type" value="Genomic_DNA"/>
</dbReference>
<gene>
    <name evidence="2" type="ORF">EM808_17895</name>
</gene>
<evidence type="ECO:0000313" key="2">
    <source>
        <dbReference type="EMBL" id="RVT60307.1"/>
    </source>
</evidence>
<reference evidence="2 3" key="1">
    <citation type="submission" date="2019-01" db="EMBL/GenBank/DDBJ databases">
        <title>Bacillus sp. M5HDSG1-1, whole genome shotgun sequence.</title>
        <authorList>
            <person name="Tuo L."/>
        </authorList>
    </citation>
    <scope>NUCLEOTIDE SEQUENCE [LARGE SCALE GENOMIC DNA]</scope>
    <source>
        <strain evidence="2 3">M5HDSG1-1</strain>
    </source>
</reference>
<dbReference type="InterPro" id="IPR041657">
    <property type="entry name" value="HTH_17"/>
</dbReference>
<name>A0A437K8J3_9BACI</name>
<dbReference type="GeneID" id="87617222"/>
<keyword evidence="3" id="KW-1185">Reference proteome</keyword>
<dbReference type="AlphaFoldDB" id="A0A437K8J3"/>
<dbReference type="Proteomes" id="UP000288024">
    <property type="component" value="Unassembled WGS sequence"/>
</dbReference>
<proteinExistence type="predicted"/>
<evidence type="ECO:0000313" key="3">
    <source>
        <dbReference type="Proteomes" id="UP000288024"/>
    </source>
</evidence>
<protein>
    <recommendedName>
        <fullName evidence="1">Helix-turn-helix domain-containing protein</fullName>
    </recommendedName>
</protein>
<feature type="domain" description="Helix-turn-helix" evidence="1">
    <location>
        <begin position="21"/>
        <end position="57"/>
    </location>
</feature>
<evidence type="ECO:0000259" key="1">
    <source>
        <dbReference type="Pfam" id="PF12728"/>
    </source>
</evidence>
<sequence length="65" mass="7544">MRKAVGIQSLVAYLQTVNYPLSEETVQKLIEAKRIPHQRLLGKTIIFNLDYIDSWIKTAENNQIE</sequence>
<dbReference type="RefSeq" id="WP_127739560.1">
    <property type="nucleotide sequence ID" value="NZ_JASPBW010000004.1"/>
</dbReference>
<comment type="caution">
    <text evidence="2">The sequence shown here is derived from an EMBL/GenBank/DDBJ whole genome shotgun (WGS) entry which is preliminary data.</text>
</comment>